<gene>
    <name evidence="2" type="ORF">B0T45_06335</name>
</gene>
<dbReference type="PANTHER" id="PTHR43190:SF3">
    <property type="entry name" value="N-ACETYL-D-GLUCOSAMINE KINASE"/>
    <property type="match status" value="1"/>
</dbReference>
<dbReference type="PANTHER" id="PTHR43190">
    <property type="entry name" value="N-ACETYL-D-GLUCOSAMINE KINASE"/>
    <property type="match status" value="1"/>
</dbReference>
<dbReference type="InterPro" id="IPR043129">
    <property type="entry name" value="ATPase_NBD"/>
</dbReference>
<evidence type="ECO:0000313" key="3">
    <source>
        <dbReference type="Proteomes" id="UP000192721"/>
    </source>
</evidence>
<dbReference type="SUPFAM" id="SSF53067">
    <property type="entry name" value="Actin-like ATPase domain"/>
    <property type="match status" value="2"/>
</dbReference>
<dbReference type="Pfam" id="PF01869">
    <property type="entry name" value="BcrAD_BadFG"/>
    <property type="match status" value="1"/>
</dbReference>
<sequence length="288" mass="29644">MTEAFEYRLGIDGGGSGTRVCLSDARARPLAHAEGGPSALSRGVPQAWAAVNKVIARAFEQAGLPLAPPAQCAIGLGLSGVHNAGWAEAFRAADPGYARLRLATDGYTTLLGAHGGRPGVIVALGTGSIGEALYPGGGHREVGGWGYPSGDEASGAWLGQRAAQYAQMALDGRMEPTPLTRAVLEHVGGDWQAMMAWNGRATPTLFAQLAPLVVANGRRDSLAAELLRQAGRDAWSIAKALDPDESLPVALCGGLGQALRDWLPPEFAARLSPPQGDACAGALLLLAA</sequence>
<comment type="caution">
    <text evidence="2">The sequence shown here is derived from an EMBL/GenBank/DDBJ whole genome shotgun (WGS) entry which is preliminary data.</text>
</comment>
<organism evidence="2 3">
    <name type="scientific">Chromobacterium haemolyticum</name>
    <dbReference type="NCBI Taxonomy" id="394935"/>
    <lineage>
        <taxon>Bacteria</taxon>
        <taxon>Pseudomonadati</taxon>
        <taxon>Pseudomonadota</taxon>
        <taxon>Betaproteobacteria</taxon>
        <taxon>Neisseriales</taxon>
        <taxon>Chromobacteriaceae</taxon>
        <taxon>Chromobacterium</taxon>
    </lineage>
</organism>
<dbReference type="RefSeq" id="WP_256870351.1">
    <property type="nucleotide sequence ID" value="NZ_MUKV01000005.1"/>
</dbReference>
<dbReference type="InterPro" id="IPR052519">
    <property type="entry name" value="Euk-type_GlcNAc_Kinase"/>
</dbReference>
<dbReference type="CDD" id="cd24082">
    <property type="entry name" value="ASKHA_NBD_GspK-like"/>
    <property type="match status" value="1"/>
</dbReference>
<accession>A0A1W0D668</accession>
<dbReference type="Gene3D" id="3.30.420.40">
    <property type="match status" value="2"/>
</dbReference>
<evidence type="ECO:0000313" key="2">
    <source>
        <dbReference type="EMBL" id="OQS42476.1"/>
    </source>
</evidence>
<proteinExistence type="predicted"/>
<dbReference type="EMBL" id="MUKV01000005">
    <property type="protein sequence ID" value="OQS42476.1"/>
    <property type="molecule type" value="Genomic_DNA"/>
</dbReference>
<name>A0A1W0D668_9NEIS</name>
<reference evidence="2 3" key="1">
    <citation type="submission" date="2017-02" db="EMBL/GenBank/DDBJ databases">
        <title>Chromobacterium haemolyticum H5244.</title>
        <authorList>
            <person name="Gulvik C.A."/>
        </authorList>
    </citation>
    <scope>NUCLEOTIDE SEQUENCE [LARGE SCALE GENOMIC DNA]</scope>
    <source>
        <strain evidence="2 3">H5244</strain>
    </source>
</reference>
<dbReference type="AlphaFoldDB" id="A0A1W0D668"/>
<evidence type="ECO:0000259" key="1">
    <source>
        <dbReference type="Pfam" id="PF01869"/>
    </source>
</evidence>
<protein>
    <submittedName>
        <fullName evidence="2">ATPase</fullName>
    </submittedName>
</protein>
<dbReference type="InterPro" id="IPR002731">
    <property type="entry name" value="ATPase_BadF"/>
</dbReference>
<dbReference type="Proteomes" id="UP000192721">
    <property type="component" value="Unassembled WGS sequence"/>
</dbReference>
<feature type="domain" description="ATPase BadF/BadG/BcrA/BcrD type" evidence="1">
    <location>
        <begin position="9"/>
        <end position="268"/>
    </location>
</feature>